<dbReference type="Ensembl" id="ENSGACT00000043224.1">
    <property type="protein sequence ID" value="ENSGACP00000034669.1"/>
    <property type="gene ID" value="ENSGACG00000028851.1"/>
</dbReference>
<evidence type="ECO:0000259" key="7">
    <source>
        <dbReference type="PROSITE" id="PS50049"/>
    </source>
</evidence>
<reference evidence="8" key="3">
    <citation type="submission" date="2025-09" db="UniProtKB">
        <authorList>
            <consortium name="Ensembl"/>
        </authorList>
    </citation>
    <scope>IDENTIFICATION</scope>
</reference>
<dbReference type="GO" id="GO:0005615">
    <property type="term" value="C:extracellular space"/>
    <property type="evidence" value="ECO:0007669"/>
    <property type="project" value="UniProtKB-KW"/>
</dbReference>
<sequence length="265" mass="29498">MSRDPQSYPFPQVFLVDGGGGPQHADQQPSLVPCWSFPPAQRSSGRRGKSRRCTGAGAALVVLLLFLLVFASLGMEAYQIHSMQAELRELRENHPLAESNTPGKQIALRPEEKKEDQEERAAAHVTGRIEVETFPQTLRWEPHAGRAFTSGAVAYRLEDGALQPNRSGLYHVYSRVELLFRDCSPSSSFVHSVFVRRAGRSAPLTLMEAHRAGFCSQQGGRAWTTESYLASALPLQKSDRVFVNVSHPKYLSHSHYGNFFGLYEV</sequence>
<keyword evidence="6" id="KW-0812">Transmembrane</keyword>
<keyword evidence="4 6" id="KW-0472">Membrane</keyword>
<dbReference type="SUPFAM" id="SSF49842">
    <property type="entry name" value="TNF-like"/>
    <property type="match status" value="1"/>
</dbReference>
<dbReference type="AlphaFoldDB" id="A0AAQ4P6T4"/>
<protein>
    <submittedName>
        <fullName evidence="8">Fas ligand (TNF superfamily, member 6)</fullName>
    </submittedName>
</protein>
<evidence type="ECO:0000256" key="2">
    <source>
        <dbReference type="ARBA" id="ARBA00008670"/>
    </source>
</evidence>
<dbReference type="InterPro" id="IPR008983">
    <property type="entry name" value="Tumour_necrosis_fac-like_dom"/>
</dbReference>
<name>A0AAQ4P6T4_GASAC</name>
<dbReference type="InterPro" id="IPR006052">
    <property type="entry name" value="TNF_dom"/>
</dbReference>
<dbReference type="GO" id="GO:0005125">
    <property type="term" value="F:cytokine activity"/>
    <property type="evidence" value="ECO:0007669"/>
    <property type="project" value="UniProtKB-KW"/>
</dbReference>
<evidence type="ECO:0000256" key="3">
    <source>
        <dbReference type="ARBA" id="ARBA00022514"/>
    </source>
</evidence>
<keyword evidence="6" id="KW-1133">Transmembrane helix</keyword>
<feature type="transmembrane region" description="Helical" evidence="6">
    <location>
        <begin position="56"/>
        <end position="75"/>
    </location>
</feature>
<keyword evidence="9" id="KW-1185">Reference proteome</keyword>
<keyword evidence="3" id="KW-0202">Cytokine</keyword>
<evidence type="ECO:0000256" key="6">
    <source>
        <dbReference type="SAM" id="Phobius"/>
    </source>
</evidence>
<evidence type="ECO:0000313" key="8">
    <source>
        <dbReference type="Ensembl" id="ENSGACP00000034669.1"/>
    </source>
</evidence>
<reference evidence="8" key="2">
    <citation type="submission" date="2025-08" db="UniProtKB">
        <authorList>
            <consortium name="Ensembl"/>
        </authorList>
    </citation>
    <scope>IDENTIFICATION</scope>
</reference>
<feature type="domain" description="THD" evidence="7">
    <location>
        <begin position="121"/>
        <end position="265"/>
    </location>
</feature>
<feature type="region of interest" description="Disordered" evidence="5">
    <location>
        <begin position="94"/>
        <end position="113"/>
    </location>
</feature>
<reference evidence="8 9" key="1">
    <citation type="journal article" date="2021" name="G3 (Bethesda)">
        <title>Improved contiguity of the threespine stickleback genome using long-read sequencing.</title>
        <authorList>
            <person name="Nath S."/>
            <person name="Shaw D.E."/>
            <person name="White M.A."/>
        </authorList>
    </citation>
    <scope>NUCLEOTIDE SEQUENCE [LARGE SCALE GENOMIC DNA]</scope>
    <source>
        <strain evidence="8 9">Lake Benthic</strain>
    </source>
</reference>
<evidence type="ECO:0000256" key="4">
    <source>
        <dbReference type="ARBA" id="ARBA00023136"/>
    </source>
</evidence>
<dbReference type="GO" id="GO:0008625">
    <property type="term" value="P:extrinsic apoptotic signaling pathway via death domain receptors"/>
    <property type="evidence" value="ECO:0007669"/>
    <property type="project" value="TreeGrafter"/>
</dbReference>
<organism evidence="8 9">
    <name type="scientific">Gasterosteus aculeatus aculeatus</name>
    <name type="common">three-spined stickleback</name>
    <dbReference type="NCBI Taxonomy" id="481459"/>
    <lineage>
        <taxon>Eukaryota</taxon>
        <taxon>Metazoa</taxon>
        <taxon>Chordata</taxon>
        <taxon>Craniata</taxon>
        <taxon>Vertebrata</taxon>
        <taxon>Euteleostomi</taxon>
        <taxon>Actinopterygii</taxon>
        <taxon>Neopterygii</taxon>
        <taxon>Teleostei</taxon>
        <taxon>Neoteleostei</taxon>
        <taxon>Acanthomorphata</taxon>
        <taxon>Eupercaria</taxon>
        <taxon>Perciformes</taxon>
        <taxon>Cottioidei</taxon>
        <taxon>Gasterosteales</taxon>
        <taxon>Gasterosteidae</taxon>
        <taxon>Gasterosteus</taxon>
    </lineage>
</organism>
<dbReference type="GO" id="GO:0006955">
    <property type="term" value="P:immune response"/>
    <property type="evidence" value="ECO:0007669"/>
    <property type="project" value="InterPro"/>
</dbReference>
<feature type="region of interest" description="Disordered" evidence="5">
    <location>
        <begin position="1"/>
        <end position="31"/>
    </location>
</feature>
<dbReference type="Proteomes" id="UP000007635">
    <property type="component" value="Chromosome VIII"/>
</dbReference>
<dbReference type="PANTHER" id="PTHR11471">
    <property type="entry name" value="TUMOR NECROSIS FACTOR FAMILY MEMBER"/>
    <property type="match status" value="1"/>
</dbReference>
<comment type="similarity">
    <text evidence="2">Belongs to the tumor necrosis factor family.</text>
</comment>
<dbReference type="CTD" id="356"/>
<dbReference type="KEGG" id="gat:120823431"/>
<dbReference type="PANTHER" id="PTHR11471:SF33">
    <property type="entry name" value="TUMOR NECROSIS FACTOR LIGAND SUPERFAMILY MEMBER 6"/>
    <property type="match status" value="1"/>
</dbReference>
<dbReference type="CDD" id="cd00184">
    <property type="entry name" value="TNF"/>
    <property type="match status" value="1"/>
</dbReference>
<dbReference type="GO" id="GO:0043123">
    <property type="term" value="P:positive regulation of canonical NF-kappaB signal transduction"/>
    <property type="evidence" value="ECO:0007669"/>
    <property type="project" value="TreeGrafter"/>
</dbReference>
<dbReference type="PROSITE" id="PS50049">
    <property type="entry name" value="THD_2"/>
    <property type="match status" value="1"/>
</dbReference>
<accession>A0AAQ4P6T4</accession>
<evidence type="ECO:0000313" key="9">
    <source>
        <dbReference type="Proteomes" id="UP000007635"/>
    </source>
</evidence>
<comment type="subcellular location">
    <subcellularLocation>
        <location evidence="1">Membrane</location>
    </subcellularLocation>
</comment>
<dbReference type="Gene3D" id="2.60.120.40">
    <property type="match status" value="1"/>
</dbReference>
<dbReference type="GeneID" id="120823431"/>
<evidence type="ECO:0000256" key="1">
    <source>
        <dbReference type="ARBA" id="ARBA00004370"/>
    </source>
</evidence>
<dbReference type="GO" id="GO:0005164">
    <property type="term" value="F:tumor necrosis factor receptor binding"/>
    <property type="evidence" value="ECO:0007669"/>
    <property type="project" value="InterPro"/>
</dbReference>
<dbReference type="GO" id="GO:0016020">
    <property type="term" value="C:membrane"/>
    <property type="evidence" value="ECO:0007669"/>
    <property type="project" value="UniProtKB-SubCell"/>
</dbReference>
<proteinExistence type="inferred from homology"/>
<dbReference type="RefSeq" id="XP_040039335.1">
    <property type="nucleotide sequence ID" value="XM_040183401.1"/>
</dbReference>
<dbReference type="Pfam" id="PF00229">
    <property type="entry name" value="TNF"/>
    <property type="match status" value="1"/>
</dbReference>
<dbReference type="GeneTree" id="ENSGT01060000248544"/>
<dbReference type="SMART" id="SM00207">
    <property type="entry name" value="TNF"/>
    <property type="match status" value="1"/>
</dbReference>
<evidence type="ECO:0000256" key="5">
    <source>
        <dbReference type="SAM" id="MobiDB-lite"/>
    </source>
</evidence>